<feature type="domain" description="Glutamine amidotransferase" evidence="12">
    <location>
        <begin position="302"/>
        <end position="528"/>
    </location>
</feature>
<sequence>MVKYVFVTGGVLSSVGKGITTASIGLLLKARGFSVTAIKIDPYINVDAGTMNPYMHGEVYVTEDGGETDLDLGHYERFLDTFLSKKNNITTGQVYLTVIERERRGDYLGQTVQVIPHITNEIKARIRSVAKETGADIVLVEIGGTVGDIEGLPFLEAVRQMRMEEGYSNTIFIHVALVPVLSTTGEQKTKPVQHSVQELRRIGIQPDAIIARSSRPLEEEARNKIALYANLPPEAVFSSPDVEVIYEVPLVLEQQGLGDFTTRRLGLEQRKPDLSPWEDFVRRVKEASKPVRVAMVGKYTKLKDSYLSIIEALRHAGAALGVKPVLNWYESTTIEKGKLSPEKPVEENDAVIVLPGFGARGAEGKIAVIRQVIESGKPFLGICFGMQLSVVAIARYLAGLEDANSSEIDPDTPYPVIDLLEEQRYVNQLGGTMRLGSYPIKLIHGTLVYRLYGGKEIVYERHRHRYEVNPKYLDRLVSAGMDVSGYSLEGGRVEFIELKNHRFFVGSQPHPEFRSRPMNPAPLFLGLLRAAQGLDPAGEQ</sequence>
<dbReference type="PANTHER" id="PTHR11550:SF0">
    <property type="entry name" value="CTP SYNTHASE-RELATED"/>
    <property type="match status" value="1"/>
</dbReference>
<dbReference type="NCBIfam" id="NF003792">
    <property type="entry name" value="PRK05380.1"/>
    <property type="match status" value="1"/>
</dbReference>
<comment type="catalytic activity">
    <reaction evidence="11">
        <text>L-glutamine + H2O = L-glutamate + NH4(+)</text>
        <dbReference type="Rhea" id="RHEA:15889"/>
        <dbReference type="ChEBI" id="CHEBI:15377"/>
        <dbReference type="ChEBI" id="CHEBI:28938"/>
        <dbReference type="ChEBI" id="CHEBI:29985"/>
        <dbReference type="ChEBI" id="CHEBI:58359"/>
    </reaction>
</comment>
<feature type="domain" description="CTP synthase N-terminal" evidence="13">
    <location>
        <begin position="3"/>
        <end position="267"/>
    </location>
</feature>
<keyword evidence="3 11" id="KW-0436">Ligase</keyword>
<dbReference type="UniPathway" id="UPA00159">
    <property type="reaction ID" value="UER00277"/>
</dbReference>
<feature type="binding site" evidence="11">
    <location>
        <begin position="188"/>
        <end position="193"/>
    </location>
    <ligand>
        <name>UTP</name>
        <dbReference type="ChEBI" id="CHEBI:46398"/>
    </ligand>
</feature>
<dbReference type="Gene3D" id="3.40.50.880">
    <property type="match status" value="1"/>
</dbReference>
<keyword evidence="8 11" id="KW-0315">Glutamine amidotransferase</keyword>
<feature type="binding site" evidence="11">
    <location>
        <begin position="148"/>
        <end position="150"/>
    </location>
    <ligand>
        <name>CTP</name>
        <dbReference type="ChEBI" id="CHEBI:37563"/>
        <note>allosteric inhibitor</note>
    </ligand>
</feature>
<keyword evidence="4 11" id="KW-0479">Metal-binding</keyword>
<evidence type="ECO:0000256" key="5">
    <source>
        <dbReference type="ARBA" id="ARBA00022741"/>
    </source>
</evidence>
<dbReference type="CDD" id="cd01746">
    <property type="entry name" value="GATase1_CTP_Synthase"/>
    <property type="match status" value="1"/>
</dbReference>
<comment type="catalytic activity">
    <reaction evidence="11">
        <text>UTP + NH4(+) + ATP = CTP + ADP + phosphate + 2 H(+)</text>
        <dbReference type="Rhea" id="RHEA:16597"/>
        <dbReference type="ChEBI" id="CHEBI:15378"/>
        <dbReference type="ChEBI" id="CHEBI:28938"/>
        <dbReference type="ChEBI" id="CHEBI:30616"/>
        <dbReference type="ChEBI" id="CHEBI:37563"/>
        <dbReference type="ChEBI" id="CHEBI:43474"/>
        <dbReference type="ChEBI" id="CHEBI:46398"/>
        <dbReference type="ChEBI" id="CHEBI:456216"/>
    </reaction>
</comment>
<evidence type="ECO:0000313" key="15">
    <source>
        <dbReference type="Proteomes" id="UP000600071"/>
    </source>
</evidence>
<evidence type="ECO:0000256" key="2">
    <source>
        <dbReference type="ARBA" id="ARBA00007533"/>
    </source>
</evidence>
<comment type="caution">
    <text evidence="14">The sequence shown here is derived from an EMBL/GenBank/DDBJ whole genome shotgun (WGS) entry which is preliminary data.</text>
</comment>
<feature type="binding site" evidence="11">
    <location>
        <position position="465"/>
    </location>
    <ligand>
        <name>L-glutamine</name>
        <dbReference type="ChEBI" id="CHEBI:58359"/>
    </ligand>
</feature>
<dbReference type="CDD" id="cd03113">
    <property type="entry name" value="CTPS_N"/>
    <property type="match status" value="1"/>
</dbReference>
<keyword evidence="6 11" id="KW-0067">ATP-binding</keyword>
<feature type="binding site" evidence="11">
    <location>
        <position position="71"/>
    </location>
    <ligand>
        <name>ATP</name>
        <dbReference type="ChEBI" id="CHEBI:30616"/>
    </ligand>
</feature>
<comment type="miscellaneous">
    <text evidence="11">CTPSs have evolved a hybrid strategy for distinguishing between UTP and CTP. The overlapping regions of the product feedback inhibitory and substrate sites recognize a common feature in both compounds, the triphosphate moiety. To differentiate isosteric substrate and product pyrimidine rings, an additional pocket far from the expected kinase/ligase catalytic site, specifically recognizes the cytosine and ribose portions of the product inhibitor.</text>
</comment>
<evidence type="ECO:0000256" key="9">
    <source>
        <dbReference type="ARBA" id="ARBA00022975"/>
    </source>
</evidence>
<feature type="active site" description="Nucleophile; for glutamine hydrolysis" evidence="11">
    <location>
        <position position="383"/>
    </location>
</feature>
<dbReference type="InterPro" id="IPR027417">
    <property type="entry name" value="P-loop_NTPase"/>
</dbReference>
<dbReference type="FunFam" id="3.40.50.880:FF:000002">
    <property type="entry name" value="CTP synthase"/>
    <property type="match status" value="1"/>
</dbReference>
<dbReference type="GO" id="GO:0005524">
    <property type="term" value="F:ATP binding"/>
    <property type="evidence" value="ECO:0007669"/>
    <property type="project" value="UniProtKB-KW"/>
</dbReference>
<dbReference type="InterPro" id="IPR017456">
    <property type="entry name" value="CTP_synthase_N"/>
</dbReference>
<feature type="binding site" evidence="11">
    <location>
        <position position="71"/>
    </location>
    <ligand>
        <name>Mg(2+)</name>
        <dbReference type="ChEBI" id="CHEBI:18420"/>
    </ligand>
</feature>
<feature type="binding site" evidence="11">
    <location>
        <position position="54"/>
    </location>
    <ligand>
        <name>L-glutamine</name>
        <dbReference type="ChEBI" id="CHEBI:58359"/>
    </ligand>
</feature>
<dbReference type="Pfam" id="PF00117">
    <property type="entry name" value="GATase"/>
    <property type="match status" value="1"/>
</dbReference>
<dbReference type="EMBL" id="DQVR01000103">
    <property type="protein sequence ID" value="HIQ24312.1"/>
    <property type="molecule type" value="Genomic_DNA"/>
</dbReference>
<feature type="binding site" evidence="11">
    <location>
        <begin position="14"/>
        <end position="19"/>
    </location>
    <ligand>
        <name>ATP</name>
        <dbReference type="ChEBI" id="CHEBI:30616"/>
    </ligand>
</feature>
<dbReference type="FunFam" id="3.40.50.300:FF:000009">
    <property type="entry name" value="CTP synthase"/>
    <property type="match status" value="1"/>
</dbReference>
<feature type="binding site" evidence="11">
    <location>
        <begin position="384"/>
        <end position="387"/>
    </location>
    <ligand>
        <name>L-glutamine</name>
        <dbReference type="ChEBI" id="CHEBI:58359"/>
    </ligand>
</feature>
<accession>A0A833E980</accession>
<dbReference type="Pfam" id="PF06418">
    <property type="entry name" value="CTP_synth_N"/>
    <property type="match status" value="1"/>
</dbReference>
<dbReference type="SUPFAM" id="SSF52540">
    <property type="entry name" value="P-loop containing nucleoside triphosphate hydrolases"/>
    <property type="match status" value="1"/>
</dbReference>
<dbReference type="GO" id="GO:0042802">
    <property type="term" value="F:identical protein binding"/>
    <property type="evidence" value="ECO:0007669"/>
    <property type="project" value="TreeGrafter"/>
</dbReference>
<dbReference type="InterPro" id="IPR029062">
    <property type="entry name" value="Class_I_gatase-like"/>
</dbReference>
<dbReference type="GO" id="GO:0003883">
    <property type="term" value="F:CTP synthase activity"/>
    <property type="evidence" value="ECO:0007669"/>
    <property type="project" value="UniProtKB-UniRule"/>
</dbReference>
<organism evidence="14 15">
    <name type="scientific">Pyrodictium delaneyi</name>
    <dbReference type="NCBI Taxonomy" id="1273541"/>
    <lineage>
        <taxon>Archaea</taxon>
        <taxon>Thermoproteota</taxon>
        <taxon>Thermoprotei</taxon>
        <taxon>Desulfurococcales</taxon>
        <taxon>Pyrodictiaceae</taxon>
        <taxon>Pyrodictium</taxon>
    </lineage>
</organism>
<name>A0A833E980_9CREN</name>
<dbReference type="Gene3D" id="3.40.50.300">
    <property type="entry name" value="P-loop containing nucleotide triphosphate hydrolases"/>
    <property type="match status" value="1"/>
</dbReference>
<feature type="binding site" evidence="11">
    <location>
        <position position="224"/>
    </location>
    <ligand>
        <name>UTP</name>
        <dbReference type="ChEBI" id="CHEBI:46398"/>
    </ligand>
</feature>
<comment type="caution">
    <text evidence="11">Lacks conserved residue(s) required for the propagation of feature annotation.</text>
</comment>
<keyword evidence="9 11" id="KW-0665">Pyrimidine biosynthesis</keyword>
<feature type="active site" evidence="11">
    <location>
        <position position="510"/>
    </location>
</feature>
<feature type="binding site" evidence="11">
    <location>
        <position position="356"/>
    </location>
    <ligand>
        <name>L-glutamine</name>
        <dbReference type="ChEBI" id="CHEBI:58359"/>
    </ligand>
</feature>
<comment type="catalytic activity">
    <reaction evidence="10 11">
        <text>UTP + L-glutamine + ATP + H2O = CTP + L-glutamate + ADP + phosphate + 2 H(+)</text>
        <dbReference type="Rhea" id="RHEA:26426"/>
        <dbReference type="ChEBI" id="CHEBI:15377"/>
        <dbReference type="ChEBI" id="CHEBI:15378"/>
        <dbReference type="ChEBI" id="CHEBI:29985"/>
        <dbReference type="ChEBI" id="CHEBI:30616"/>
        <dbReference type="ChEBI" id="CHEBI:37563"/>
        <dbReference type="ChEBI" id="CHEBI:43474"/>
        <dbReference type="ChEBI" id="CHEBI:46398"/>
        <dbReference type="ChEBI" id="CHEBI:58359"/>
        <dbReference type="ChEBI" id="CHEBI:456216"/>
        <dbReference type="EC" id="6.3.4.2"/>
    </reaction>
</comment>
<feature type="region of interest" description="Amidoligase domain" evidence="11">
    <location>
        <begin position="1"/>
        <end position="267"/>
    </location>
</feature>
<evidence type="ECO:0000256" key="6">
    <source>
        <dbReference type="ARBA" id="ARBA00022840"/>
    </source>
</evidence>
<dbReference type="GO" id="GO:0019856">
    <property type="term" value="P:pyrimidine nucleobase biosynthetic process"/>
    <property type="evidence" value="ECO:0007669"/>
    <property type="project" value="TreeGrafter"/>
</dbReference>
<comment type="function">
    <text evidence="11">Catalyzes the ATP-dependent amination of UTP to CTP with either L-glutamine or ammonia as the source of nitrogen. Regulates intracellular CTP levels through interactions with the four ribonucleotide triphosphates.</text>
</comment>
<evidence type="ECO:0000313" key="14">
    <source>
        <dbReference type="EMBL" id="HIQ24312.1"/>
    </source>
</evidence>
<evidence type="ECO:0000259" key="12">
    <source>
        <dbReference type="Pfam" id="PF00117"/>
    </source>
</evidence>
<dbReference type="HAMAP" id="MF_01227">
    <property type="entry name" value="PyrG"/>
    <property type="match status" value="1"/>
</dbReference>
<keyword evidence="5 11" id="KW-0547">Nucleotide-binding</keyword>
<reference evidence="14" key="1">
    <citation type="journal article" date="2020" name="ISME J.">
        <title>Gammaproteobacteria mediating utilization of methyl-, sulfur- and petroleum organic compounds in deep ocean hydrothermal plumes.</title>
        <authorList>
            <person name="Zhou Z."/>
            <person name="Liu Y."/>
            <person name="Pan J."/>
            <person name="Cron B.R."/>
            <person name="Toner B.M."/>
            <person name="Anantharaman K."/>
            <person name="Breier J.A."/>
            <person name="Dick G.J."/>
            <person name="Li M."/>
        </authorList>
    </citation>
    <scope>NUCLEOTIDE SEQUENCE</scope>
    <source>
        <strain evidence="14">SZUA-1523</strain>
    </source>
</reference>
<dbReference type="Proteomes" id="UP000600071">
    <property type="component" value="Unassembled WGS sequence"/>
</dbReference>
<evidence type="ECO:0000259" key="13">
    <source>
        <dbReference type="Pfam" id="PF06418"/>
    </source>
</evidence>
<comment type="similarity">
    <text evidence="2 11">Belongs to the CTP synthase family.</text>
</comment>
<dbReference type="AlphaFoldDB" id="A0A833E980"/>
<dbReference type="InterPro" id="IPR017926">
    <property type="entry name" value="GATASE"/>
</dbReference>
<dbReference type="PANTHER" id="PTHR11550">
    <property type="entry name" value="CTP SYNTHASE"/>
    <property type="match status" value="1"/>
</dbReference>
<feature type="binding site" evidence="11">
    <location>
        <position position="141"/>
    </location>
    <ligand>
        <name>Mg(2+)</name>
        <dbReference type="ChEBI" id="CHEBI:18420"/>
    </ligand>
</feature>
<comment type="subunit">
    <text evidence="11">Homotetramer.</text>
</comment>
<evidence type="ECO:0000256" key="11">
    <source>
        <dbReference type="HAMAP-Rule" id="MF_01227"/>
    </source>
</evidence>
<proteinExistence type="inferred from homology"/>
<evidence type="ECO:0000256" key="4">
    <source>
        <dbReference type="ARBA" id="ARBA00022723"/>
    </source>
</evidence>
<dbReference type="NCBIfam" id="TIGR00337">
    <property type="entry name" value="PyrG"/>
    <property type="match status" value="1"/>
</dbReference>
<evidence type="ECO:0000256" key="3">
    <source>
        <dbReference type="ARBA" id="ARBA00022598"/>
    </source>
</evidence>
<dbReference type="EC" id="6.3.4.2" evidence="11"/>
<dbReference type="InterPro" id="IPR033828">
    <property type="entry name" value="GATase1_CTP_Synthase"/>
</dbReference>
<dbReference type="GO" id="GO:0097268">
    <property type="term" value="C:cytoophidium"/>
    <property type="evidence" value="ECO:0007669"/>
    <property type="project" value="UniProtKB-ARBA"/>
</dbReference>
<dbReference type="GO" id="GO:0044210">
    <property type="term" value="P:'de novo' CTP biosynthetic process"/>
    <property type="evidence" value="ECO:0007669"/>
    <property type="project" value="UniProtKB-UniRule"/>
</dbReference>
<protein>
    <recommendedName>
        <fullName evidence="11">CTP synthase</fullName>
        <ecNumber evidence="11">6.3.4.2</ecNumber>
    </recommendedName>
    <alternativeName>
        <fullName evidence="11">Cytidine 5'-triphosphate synthase</fullName>
    </alternativeName>
    <alternativeName>
        <fullName evidence="11">Cytidine triphosphate synthetase</fullName>
        <shortName evidence="11">CTP synthetase</shortName>
        <shortName evidence="11">CTPS</shortName>
    </alternativeName>
    <alternativeName>
        <fullName evidence="11">UTP--ammonia ligase</fullName>
    </alternativeName>
</protein>
<evidence type="ECO:0000256" key="7">
    <source>
        <dbReference type="ARBA" id="ARBA00022842"/>
    </source>
</evidence>
<feature type="binding site" evidence="11">
    <location>
        <begin position="188"/>
        <end position="193"/>
    </location>
    <ligand>
        <name>CTP</name>
        <dbReference type="ChEBI" id="CHEBI:37563"/>
        <note>allosteric inhibitor</note>
    </ligand>
</feature>
<evidence type="ECO:0000256" key="10">
    <source>
        <dbReference type="ARBA" id="ARBA00047781"/>
    </source>
</evidence>
<feature type="binding site" evidence="11">
    <location>
        <position position="242"/>
    </location>
    <ligand>
        <name>ATP</name>
        <dbReference type="ChEBI" id="CHEBI:30616"/>
    </ligand>
</feature>
<feature type="active site" evidence="11">
    <location>
        <position position="512"/>
    </location>
</feature>
<dbReference type="InterPro" id="IPR004468">
    <property type="entry name" value="CTP_synthase"/>
</dbReference>
<comment type="pathway">
    <text evidence="1 11">Pyrimidine metabolism; CTP biosynthesis via de novo pathway; CTP from UDP: step 2/2.</text>
</comment>
<gene>
    <name evidence="11" type="primary">pyrG</name>
    <name evidence="14" type="ORF">EYH50_04605</name>
</gene>
<dbReference type="PROSITE" id="PS51273">
    <property type="entry name" value="GATASE_TYPE_1"/>
    <property type="match status" value="1"/>
</dbReference>
<feature type="binding site" evidence="11">
    <location>
        <position position="224"/>
    </location>
    <ligand>
        <name>CTP</name>
        <dbReference type="ChEBI" id="CHEBI:37563"/>
        <note>allosteric inhibitor</note>
    </ligand>
</feature>
<keyword evidence="7 11" id="KW-0460">Magnesium</keyword>
<comment type="activity regulation">
    <text evidence="11">Allosterically activated by GTP, when glutamine is the substrate; GTP has no effect on the reaction when ammonia is the substrate. The allosteric effector GTP functions by stabilizing the protein conformation that binds the tetrahedral intermediate(s) formed during glutamine hydrolysis. Inhibited by the product CTP, via allosteric rather than competitive inhibition.</text>
</comment>
<evidence type="ECO:0000256" key="8">
    <source>
        <dbReference type="ARBA" id="ARBA00022962"/>
    </source>
</evidence>
<evidence type="ECO:0000256" key="1">
    <source>
        <dbReference type="ARBA" id="ARBA00005171"/>
    </source>
</evidence>
<dbReference type="GO" id="GO:0046872">
    <property type="term" value="F:metal ion binding"/>
    <property type="evidence" value="ECO:0007669"/>
    <property type="project" value="UniProtKB-KW"/>
</dbReference>
<feature type="binding site" evidence="11">
    <location>
        <position position="13"/>
    </location>
    <ligand>
        <name>CTP</name>
        <dbReference type="ChEBI" id="CHEBI:37563"/>
        <note>allosteric inhibitor</note>
    </ligand>
</feature>
<dbReference type="SUPFAM" id="SSF52317">
    <property type="entry name" value="Class I glutamine amidotransferase-like"/>
    <property type="match status" value="1"/>
</dbReference>
<feature type="binding site" evidence="11">
    <location>
        <position position="407"/>
    </location>
    <ligand>
        <name>L-glutamine</name>
        <dbReference type="ChEBI" id="CHEBI:58359"/>
    </ligand>
</feature>
<feature type="binding site" evidence="11">
    <location>
        <position position="13"/>
    </location>
    <ligand>
        <name>UTP</name>
        <dbReference type="ChEBI" id="CHEBI:46398"/>
    </ligand>
</feature>